<dbReference type="PANTHER" id="PTHR30204">
    <property type="entry name" value="REDOX-CYCLING DRUG-SENSING TRANSCRIPTIONAL ACTIVATOR SOXR"/>
    <property type="match status" value="1"/>
</dbReference>
<evidence type="ECO:0000256" key="2">
    <source>
        <dbReference type="ARBA" id="ARBA00023015"/>
    </source>
</evidence>
<dbReference type="GO" id="GO:0003677">
    <property type="term" value="F:DNA binding"/>
    <property type="evidence" value="ECO:0007669"/>
    <property type="project" value="UniProtKB-KW"/>
</dbReference>
<name>A0A927MQ74_9ACTN</name>
<keyword evidence="1" id="KW-0678">Repressor</keyword>
<evidence type="ECO:0000256" key="4">
    <source>
        <dbReference type="ARBA" id="ARBA00023163"/>
    </source>
</evidence>
<dbReference type="InterPro" id="IPR000551">
    <property type="entry name" value="MerR-type_HTH_dom"/>
</dbReference>
<protein>
    <submittedName>
        <fullName evidence="6">Excisionase family DNA binding protein</fullName>
    </submittedName>
</protein>
<dbReference type="PRINTS" id="PR00040">
    <property type="entry name" value="HTHMERR"/>
</dbReference>
<accession>A0A927MQ74</accession>
<comment type="caution">
    <text evidence="6">The sequence shown here is derived from an EMBL/GenBank/DDBJ whole genome shotgun (WGS) entry which is preliminary data.</text>
</comment>
<sequence length="317" mass="34362">MTENTADRALAIGEVARLTGVPVRTIRFYCEEGVLEYRRSTGGHRKFDPAAVERLSLLRRLRGLGLSLPAVTDVLTGRRSVADAVAAERALVDVELAALSWRRASLRAVEDANPAERSAHLDLLAVVQDGHAVYEALMTWHRHLVGPLPREMGEALAAVIVPAPPADPTPAQVVAYAEMASLISDRSLARQIRTAPLNKDLVAEERAALLVRVREACDLAAPLLLAGRQPRLGRAVDHFVEAYADARRVPDSPVFRRDLVIGSAAFRQPRVRRYWDLVTEVSGDRAPIGAAHAWLLDALEGAVGSSPSGLRRSVGSV</sequence>
<organism evidence="6 7">
    <name type="scientific">Actinopolymorpha pittospori</name>
    <dbReference type="NCBI Taxonomy" id="648752"/>
    <lineage>
        <taxon>Bacteria</taxon>
        <taxon>Bacillati</taxon>
        <taxon>Actinomycetota</taxon>
        <taxon>Actinomycetes</taxon>
        <taxon>Propionibacteriales</taxon>
        <taxon>Actinopolymorphaceae</taxon>
        <taxon>Actinopolymorpha</taxon>
    </lineage>
</organism>
<keyword evidence="7" id="KW-1185">Reference proteome</keyword>
<dbReference type="AlphaFoldDB" id="A0A927MQ74"/>
<dbReference type="Pfam" id="PF13411">
    <property type="entry name" value="MerR_1"/>
    <property type="match status" value="1"/>
</dbReference>
<dbReference type="PANTHER" id="PTHR30204:SF69">
    <property type="entry name" value="MERR-FAMILY TRANSCRIPTIONAL REGULATOR"/>
    <property type="match status" value="1"/>
</dbReference>
<keyword evidence="2" id="KW-0805">Transcription regulation</keyword>
<gene>
    <name evidence="6" type="ORF">HEB94_000051</name>
</gene>
<dbReference type="RefSeq" id="WP_202896020.1">
    <property type="nucleotide sequence ID" value="NZ_BAABJL010000055.1"/>
</dbReference>
<dbReference type="Proteomes" id="UP000638648">
    <property type="component" value="Unassembled WGS sequence"/>
</dbReference>
<reference evidence="6" key="1">
    <citation type="submission" date="2020-10" db="EMBL/GenBank/DDBJ databases">
        <title>Sequencing the genomes of 1000 actinobacteria strains.</title>
        <authorList>
            <person name="Klenk H.-P."/>
        </authorList>
    </citation>
    <scope>NUCLEOTIDE SEQUENCE</scope>
    <source>
        <strain evidence="6">DSM 45354</strain>
    </source>
</reference>
<evidence type="ECO:0000256" key="1">
    <source>
        <dbReference type="ARBA" id="ARBA00022491"/>
    </source>
</evidence>
<keyword evidence="4" id="KW-0804">Transcription</keyword>
<dbReference type="GO" id="GO:0003700">
    <property type="term" value="F:DNA-binding transcription factor activity"/>
    <property type="evidence" value="ECO:0007669"/>
    <property type="project" value="InterPro"/>
</dbReference>
<feature type="domain" description="HTH merR-type" evidence="5">
    <location>
        <begin position="9"/>
        <end position="77"/>
    </location>
</feature>
<evidence type="ECO:0000313" key="6">
    <source>
        <dbReference type="EMBL" id="MBE1603203.1"/>
    </source>
</evidence>
<evidence type="ECO:0000256" key="3">
    <source>
        <dbReference type="ARBA" id="ARBA00023125"/>
    </source>
</evidence>
<dbReference type="EMBL" id="JADBEM010000001">
    <property type="protein sequence ID" value="MBE1603203.1"/>
    <property type="molecule type" value="Genomic_DNA"/>
</dbReference>
<dbReference type="SUPFAM" id="SSF46955">
    <property type="entry name" value="Putative DNA-binding domain"/>
    <property type="match status" value="1"/>
</dbReference>
<dbReference type="Gene3D" id="1.10.1660.10">
    <property type="match status" value="1"/>
</dbReference>
<dbReference type="PROSITE" id="PS50937">
    <property type="entry name" value="HTH_MERR_2"/>
    <property type="match status" value="1"/>
</dbReference>
<dbReference type="SMART" id="SM00422">
    <property type="entry name" value="HTH_MERR"/>
    <property type="match status" value="1"/>
</dbReference>
<dbReference type="InterPro" id="IPR047057">
    <property type="entry name" value="MerR_fam"/>
</dbReference>
<proteinExistence type="predicted"/>
<evidence type="ECO:0000259" key="5">
    <source>
        <dbReference type="PROSITE" id="PS50937"/>
    </source>
</evidence>
<evidence type="ECO:0000313" key="7">
    <source>
        <dbReference type="Proteomes" id="UP000638648"/>
    </source>
</evidence>
<keyword evidence="3" id="KW-0238">DNA-binding</keyword>
<dbReference type="InterPro" id="IPR009061">
    <property type="entry name" value="DNA-bd_dom_put_sf"/>
</dbReference>